<feature type="signal peptide" evidence="4">
    <location>
        <begin position="1"/>
        <end position="17"/>
    </location>
</feature>
<keyword evidence="4" id="KW-0732">Signal</keyword>
<dbReference type="PANTHER" id="PTHR47966">
    <property type="entry name" value="BETA-SITE APP-CLEAVING ENZYME, ISOFORM A-RELATED"/>
    <property type="match status" value="1"/>
</dbReference>
<dbReference type="Gene3D" id="2.40.70.10">
    <property type="entry name" value="Acid Proteases"/>
    <property type="match status" value="2"/>
</dbReference>
<evidence type="ECO:0000313" key="6">
    <source>
        <dbReference type="EMBL" id="TGZ65073.1"/>
    </source>
</evidence>
<evidence type="ECO:0000256" key="2">
    <source>
        <dbReference type="PIRSR" id="PIRSR601461-2"/>
    </source>
</evidence>
<dbReference type="OrthoDB" id="28208at2759"/>
<comment type="caution">
    <text evidence="6">The sequence shown here is derived from an EMBL/GenBank/DDBJ whole genome shotgun (WGS) entry which is preliminary data.</text>
</comment>
<dbReference type="InterPro" id="IPR034164">
    <property type="entry name" value="Pepsin-like_dom"/>
</dbReference>
<sequence>MRIMRFVVLAVFGFALMERMTISTLGETNPYVTSMVTIPLSRQSVARYYCNIKIEKDVFTMLLDTGSSSIWVASNFVDKDKWGDKTLLDKSRANSLSISRDHFYQAYSSDDVNGLKATVDMQFGQMLVKNVPFGLVTHGSKHIYEDSFDGIIGLSRGPLNSLNTKTVFYFMCQQHLFSQKFGFYFENEGGCFMMGKDVEAYLPPGVNYIDVRGGSYWETTVDWIFIHKTGFNTKQYLAILDTGSQLTFLPKELLSYVVTTLGIDQQFRGLRIFECARLTTMPLLTLQIQGILLHIEPTQYSAEVIIDGSVKCYILLNGIPPGHPDRIVLGMSFLHSFHLVFDDNASKLGFVARTGKSFITVA</sequence>
<evidence type="ECO:0000256" key="3">
    <source>
        <dbReference type="RuleBase" id="RU000454"/>
    </source>
</evidence>
<dbReference type="GO" id="GO:0006508">
    <property type="term" value="P:proteolysis"/>
    <property type="evidence" value="ECO:0007669"/>
    <property type="project" value="UniProtKB-KW"/>
</dbReference>
<dbReference type="InterPro" id="IPR001969">
    <property type="entry name" value="Aspartic_peptidase_AS"/>
</dbReference>
<protein>
    <recommendedName>
        <fullName evidence="5">Peptidase A1 domain-containing protein</fullName>
    </recommendedName>
</protein>
<dbReference type="AlphaFoldDB" id="A0A4S2LN01"/>
<reference evidence="6 7" key="1">
    <citation type="journal article" date="2019" name="BMC Genomics">
        <title>New insights from Opisthorchis felineus genome: update on genomics of the epidemiologically important liver flukes.</title>
        <authorList>
            <person name="Ershov N.I."/>
            <person name="Mordvinov V.A."/>
            <person name="Prokhortchouk E.B."/>
            <person name="Pakharukova M.Y."/>
            <person name="Gunbin K.V."/>
            <person name="Ustyantsev K."/>
            <person name="Genaev M.A."/>
            <person name="Blinov A.G."/>
            <person name="Mazur A."/>
            <person name="Boulygina E."/>
            <person name="Tsygankova S."/>
            <person name="Khrameeva E."/>
            <person name="Chekanov N."/>
            <person name="Fan G."/>
            <person name="Xiao A."/>
            <person name="Zhang H."/>
            <person name="Xu X."/>
            <person name="Yang H."/>
            <person name="Solovyev V."/>
            <person name="Lee S.M."/>
            <person name="Liu X."/>
            <person name="Afonnikov D.A."/>
            <person name="Skryabin K.G."/>
        </authorList>
    </citation>
    <scope>NUCLEOTIDE SEQUENCE [LARGE SCALE GENOMIC DNA]</scope>
    <source>
        <strain evidence="6">AK-0245</strain>
        <tissue evidence="6">Whole organism</tissue>
    </source>
</reference>
<dbReference type="PROSITE" id="PS51767">
    <property type="entry name" value="PEPTIDASE_A1"/>
    <property type="match status" value="1"/>
</dbReference>
<name>A0A4S2LN01_OPIFE</name>
<dbReference type="InterPro" id="IPR001461">
    <property type="entry name" value="Aspartic_peptidase_A1"/>
</dbReference>
<dbReference type="PRINTS" id="PR00792">
    <property type="entry name" value="PEPSIN"/>
</dbReference>
<dbReference type="InterPro" id="IPR021109">
    <property type="entry name" value="Peptidase_aspartic_dom_sf"/>
</dbReference>
<evidence type="ECO:0000259" key="5">
    <source>
        <dbReference type="PROSITE" id="PS51767"/>
    </source>
</evidence>
<dbReference type="Pfam" id="PF00026">
    <property type="entry name" value="Asp"/>
    <property type="match status" value="1"/>
</dbReference>
<evidence type="ECO:0000256" key="1">
    <source>
        <dbReference type="ARBA" id="ARBA00007447"/>
    </source>
</evidence>
<dbReference type="GO" id="GO:0004190">
    <property type="term" value="F:aspartic-type endopeptidase activity"/>
    <property type="evidence" value="ECO:0007669"/>
    <property type="project" value="UniProtKB-KW"/>
</dbReference>
<dbReference type="CDD" id="cd05471">
    <property type="entry name" value="pepsin_like"/>
    <property type="match status" value="1"/>
</dbReference>
<accession>A0A4S2LN01</accession>
<proteinExistence type="inferred from homology"/>
<feature type="disulfide bond" evidence="2">
    <location>
        <begin position="275"/>
        <end position="312"/>
    </location>
</feature>
<keyword evidence="7" id="KW-1185">Reference proteome</keyword>
<gene>
    <name evidence="6" type="ORF">CRM22_006048</name>
</gene>
<dbReference type="InterPro" id="IPR033121">
    <property type="entry name" value="PEPTIDASE_A1"/>
</dbReference>
<feature type="domain" description="Peptidase A1" evidence="5">
    <location>
        <begin position="48"/>
        <end position="351"/>
    </location>
</feature>
<keyword evidence="2" id="KW-1015">Disulfide bond</keyword>
<comment type="similarity">
    <text evidence="1 3">Belongs to the peptidase A1 family.</text>
</comment>
<evidence type="ECO:0000313" key="7">
    <source>
        <dbReference type="Proteomes" id="UP000308267"/>
    </source>
</evidence>
<organism evidence="6 7">
    <name type="scientific">Opisthorchis felineus</name>
    <dbReference type="NCBI Taxonomy" id="147828"/>
    <lineage>
        <taxon>Eukaryota</taxon>
        <taxon>Metazoa</taxon>
        <taxon>Spiralia</taxon>
        <taxon>Lophotrochozoa</taxon>
        <taxon>Platyhelminthes</taxon>
        <taxon>Trematoda</taxon>
        <taxon>Digenea</taxon>
        <taxon>Opisthorchiida</taxon>
        <taxon>Opisthorchiata</taxon>
        <taxon>Opisthorchiidae</taxon>
        <taxon>Opisthorchis</taxon>
    </lineage>
</organism>
<keyword evidence="3" id="KW-0064">Aspartyl protease</keyword>
<keyword evidence="3" id="KW-0378">Hydrolase</keyword>
<dbReference type="STRING" id="147828.A0A4S2LN01"/>
<feature type="chain" id="PRO_5020659091" description="Peptidase A1 domain-containing protein" evidence="4">
    <location>
        <begin position="18"/>
        <end position="362"/>
    </location>
</feature>
<dbReference type="PROSITE" id="PS00141">
    <property type="entry name" value="ASP_PROTEASE"/>
    <property type="match status" value="2"/>
</dbReference>
<keyword evidence="3" id="KW-0645">Protease</keyword>
<evidence type="ECO:0000256" key="4">
    <source>
        <dbReference type="SAM" id="SignalP"/>
    </source>
</evidence>
<dbReference type="EMBL" id="SJOL01006514">
    <property type="protein sequence ID" value="TGZ65073.1"/>
    <property type="molecule type" value="Genomic_DNA"/>
</dbReference>
<dbReference type="SUPFAM" id="SSF50630">
    <property type="entry name" value="Acid proteases"/>
    <property type="match status" value="1"/>
</dbReference>
<dbReference type="PANTHER" id="PTHR47966:SF51">
    <property type="entry name" value="BETA-SITE APP-CLEAVING ENZYME, ISOFORM A-RELATED"/>
    <property type="match status" value="1"/>
</dbReference>
<dbReference type="Proteomes" id="UP000308267">
    <property type="component" value="Unassembled WGS sequence"/>
</dbReference>